<dbReference type="SUPFAM" id="SSF88946">
    <property type="entry name" value="Sigma2 domain of RNA polymerase sigma factors"/>
    <property type="match status" value="1"/>
</dbReference>
<evidence type="ECO:0000256" key="2">
    <source>
        <dbReference type="ARBA" id="ARBA00023015"/>
    </source>
</evidence>
<dbReference type="InterPro" id="IPR036388">
    <property type="entry name" value="WH-like_DNA-bd_sf"/>
</dbReference>
<reference evidence="7 8" key="1">
    <citation type="submission" date="2016-10" db="EMBL/GenBank/DDBJ databases">
        <authorList>
            <person name="de Groot N.N."/>
        </authorList>
    </citation>
    <scope>NUCLEOTIDE SEQUENCE [LARGE SCALE GENOMIC DNA]</scope>
    <source>
        <strain evidence="7 8">U95</strain>
    </source>
</reference>
<proteinExistence type="inferred from homology"/>
<dbReference type="STRING" id="1156985.SAMN04488118_103372"/>
<name>A0A1G5QBD6_9RHOB</name>
<feature type="domain" description="PhyR sigma2" evidence="6">
    <location>
        <begin position="7"/>
        <end position="59"/>
    </location>
</feature>
<evidence type="ECO:0000259" key="6">
    <source>
        <dbReference type="Pfam" id="PF22029"/>
    </source>
</evidence>
<evidence type="ECO:0000256" key="1">
    <source>
        <dbReference type="ARBA" id="ARBA00010641"/>
    </source>
</evidence>
<dbReference type="Proteomes" id="UP000198767">
    <property type="component" value="Unassembled WGS sequence"/>
</dbReference>
<dbReference type="RefSeq" id="WP_090217518.1">
    <property type="nucleotide sequence ID" value="NZ_FMWG01000003.1"/>
</dbReference>
<dbReference type="NCBIfam" id="TIGR02937">
    <property type="entry name" value="sigma70-ECF"/>
    <property type="match status" value="1"/>
</dbReference>
<evidence type="ECO:0000313" key="8">
    <source>
        <dbReference type="Proteomes" id="UP000198767"/>
    </source>
</evidence>
<dbReference type="InterPro" id="IPR053866">
    <property type="entry name" value="PhyR_sigma2"/>
</dbReference>
<dbReference type="InterPro" id="IPR013325">
    <property type="entry name" value="RNA_pol_sigma_r2"/>
</dbReference>
<dbReference type="GO" id="GO:0003677">
    <property type="term" value="F:DNA binding"/>
    <property type="evidence" value="ECO:0007669"/>
    <property type="project" value="InterPro"/>
</dbReference>
<evidence type="ECO:0000256" key="3">
    <source>
        <dbReference type="ARBA" id="ARBA00023082"/>
    </source>
</evidence>
<dbReference type="InterPro" id="IPR013249">
    <property type="entry name" value="RNA_pol_sigma70_r4_t2"/>
</dbReference>
<evidence type="ECO:0000313" key="7">
    <source>
        <dbReference type="EMBL" id="SCZ58661.1"/>
    </source>
</evidence>
<dbReference type="GO" id="GO:0016987">
    <property type="term" value="F:sigma factor activity"/>
    <property type="evidence" value="ECO:0007669"/>
    <property type="project" value="UniProtKB-KW"/>
</dbReference>
<evidence type="ECO:0000259" key="5">
    <source>
        <dbReference type="Pfam" id="PF08281"/>
    </source>
</evidence>
<sequence>MFGDKLVQEIPHLRRFARSLTRDKDEADDLLQATLERALAKKHMLRKPGSLRSWLFRIMYNSHINTRQKASAREIPMDFLEDSPLVVSAIANQEQQMEVNDILAALYQLPIEQRAAISLTAIEGLSYREASKVLKIPQGTLMSRLFRGRQALRRTTGEDIVALRTGPTLFRVK</sequence>
<dbReference type="PANTHER" id="PTHR43133">
    <property type="entry name" value="RNA POLYMERASE ECF-TYPE SIGMA FACTO"/>
    <property type="match status" value="1"/>
</dbReference>
<dbReference type="EMBL" id="FMWG01000003">
    <property type="protein sequence ID" value="SCZ58661.1"/>
    <property type="molecule type" value="Genomic_DNA"/>
</dbReference>
<keyword evidence="3" id="KW-0731">Sigma factor</keyword>
<gene>
    <name evidence="7" type="ORF">SAMN04488118_103372</name>
</gene>
<dbReference type="InterPro" id="IPR014284">
    <property type="entry name" value="RNA_pol_sigma-70_dom"/>
</dbReference>
<keyword evidence="2" id="KW-0805">Transcription regulation</keyword>
<dbReference type="GO" id="GO:0006352">
    <property type="term" value="P:DNA-templated transcription initiation"/>
    <property type="evidence" value="ECO:0007669"/>
    <property type="project" value="InterPro"/>
</dbReference>
<comment type="similarity">
    <text evidence="1">Belongs to the sigma-70 factor family. ECF subfamily.</text>
</comment>
<dbReference type="InterPro" id="IPR013324">
    <property type="entry name" value="RNA_pol_sigma_r3/r4-like"/>
</dbReference>
<dbReference type="PANTHER" id="PTHR43133:SF25">
    <property type="entry name" value="RNA POLYMERASE SIGMA FACTOR RFAY-RELATED"/>
    <property type="match status" value="1"/>
</dbReference>
<keyword evidence="8" id="KW-1185">Reference proteome</keyword>
<organism evidence="7 8">
    <name type="scientific">Epibacterium ulvae</name>
    <dbReference type="NCBI Taxonomy" id="1156985"/>
    <lineage>
        <taxon>Bacteria</taxon>
        <taxon>Pseudomonadati</taxon>
        <taxon>Pseudomonadota</taxon>
        <taxon>Alphaproteobacteria</taxon>
        <taxon>Rhodobacterales</taxon>
        <taxon>Roseobacteraceae</taxon>
        <taxon>Epibacterium</taxon>
    </lineage>
</organism>
<keyword evidence="4" id="KW-0804">Transcription</keyword>
<dbReference type="Pfam" id="PF08281">
    <property type="entry name" value="Sigma70_r4_2"/>
    <property type="match status" value="1"/>
</dbReference>
<dbReference type="InterPro" id="IPR039425">
    <property type="entry name" value="RNA_pol_sigma-70-like"/>
</dbReference>
<feature type="domain" description="RNA polymerase sigma factor 70 region 4 type 2" evidence="5">
    <location>
        <begin position="101"/>
        <end position="152"/>
    </location>
</feature>
<dbReference type="Gene3D" id="1.10.10.10">
    <property type="entry name" value="Winged helix-like DNA-binding domain superfamily/Winged helix DNA-binding domain"/>
    <property type="match status" value="1"/>
</dbReference>
<dbReference type="SUPFAM" id="SSF88659">
    <property type="entry name" value="Sigma3 and sigma4 domains of RNA polymerase sigma factors"/>
    <property type="match status" value="1"/>
</dbReference>
<dbReference type="Gene3D" id="1.10.1740.10">
    <property type="match status" value="1"/>
</dbReference>
<protein>
    <submittedName>
        <fullName evidence="7">RNA polymerase sigma-70 factor, ECF subfamily</fullName>
    </submittedName>
</protein>
<dbReference type="Pfam" id="PF22029">
    <property type="entry name" value="PhyR_sigma2"/>
    <property type="match status" value="1"/>
</dbReference>
<accession>A0A1G5QBD6</accession>
<dbReference type="AlphaFoldDB" id="A0A1G5QBD6"/>
<dbReference type="CDD" id="cd06171">
    <property type="entry name" value="Sigma70_r4"/>
    <property type="match status" value="1"/>
</dbReference>
<evidence type="ECO:0000256" key="4">
    <source>
        <dbReference type="ARBA" id="ARBA00023163"/>
    </source>
</evidence>